<organism evidence="4 5">
    <name type="scientific">Paenibacillus ihbetae</name>
    <dbReference type="NCBI Taxonomy" id="1870820"/>
    <lineage>
        <taxon>Bacteria</taxon>
        <taxon>Bacillati</taxon>
        <taxon>Bacillota</taxon>
        <taxon>Bacilli</taxon>
        <taxon>Bacillales</taxon>
        <taxon>Paenibacillaceae</taxon>
        <taxon>Paenibacillus</taxon>
    </lineage>
</organism>
<dbReference type="InterPro" id="IPR025883">
    <property type="entry name" value="Cadherin-like_domain"/>
</dbReference>
<feature type="compositionally biased region" description="Gly residues" evidence="1">
    <location>
        <begin position="512"/>
        <end position="522"/>
    </location>
</feature>
<dbReference type="PANTHER" id="PTHR43308:SF5">
    <property type="entry name" value="S-LAYER PROTEIN _ PEPTIDOGLYCAN ENDO-BETA-N-ACETYLGLUCOSAMINIDASE"/>
    <property type="match status" value="1"/>
</dbReference>
<reference evidence="4 5" key="1">
    <citation type="submission" date="2016-12" db="EMBL/GenBank/DDBJ databases">
        <title>Genome sequencing and description of Paenibacillus sp. nov. from high altitude lake in the Indian Trans- Himalayas.</title>
        <authorList>
            <person name="Kiran S."/>
            <person name="Swarnkar M.K."/>
            <person name="Rana A."/>
            <person name="Tewari R."/>
            <person name="Gulati A."/>
        </authorList>
    </citation>
    <scope>NUCLEOTIDE SEQUENCE [LARGE SCALE GENOMIC DNA]</scope>
    <source>
        <strain evidence="4 5">IHBB 9951</strain>
    </source>
</reference>
<dbReference type="InterPro" id="IPR051465">
    <property type="entry name" value="Cell_Envelope_Struct_Comp"/>
</dbReference>
<feature type="compositionally biased region" description="Basic and acidic residues" evidence="1">
    <location>
        <begin position="533"/>
        <end position="542"/>
    </location>
</feature>
<accession>A0ABX3JQ30</accession>
<evidence type="ECO:0000313" key="4">
    <source>
        <dbReference type="EMBL" id="OOC58945.1"/>
    </source>
</evidence>
<protein>
    <recommendedName>
        <fullName evidence="3">SLH domain-containing protein</fullName>
    </recommendedName>
</protein>
<evidence type="ECO:0000256" key="2">
    <source>
        <dbReference type="SAM" id="SignalP"/>
    </source>
</evidence>
<dbReference type="PANTHER" id="PTHR43308">
    <property type="entry name" value="OUTER MEMBRANE PROTEIN ALPHA-RELATED"/>
    <property type="match status" value="1"/>
</dbReference>
<dbReference type="RefSeq" id="WP_189636166.1">
    <property type="nucleotide sequence ID" value="NZ_MRVI01000002.1"/>
</dbReference>
<dbReference type="InterPro" id="IPR003343">
    <property type="entry name" value="Big_2"/>
</dbReference>
<evidence type="ECO:0000313" key="5">
    <source>
        <dbReference type="Proteomes" id="UP000189059"/>
    </source>
</evidence>
<dbReference type="InterPro" id="IPR001119">
    <property type="entry name" value="SLH_dom"/>
</dbReference>
<dbReference type="Proteomes" id="UP000189059">
    <property type="component" value="Unassembled WGS sequence"/>
</dbReference>
<feature type="region of interest" description="Disordered" evidence="1">
    <location>
        <begin position="502"/>
        <end position="557"/>
    </location>
</feature>
<dbReference type="Pfam" id="PF12733">
    <property type="entry name" value="Cadherin-like"/>
    <property type="match status" value="2"/>
</dbReference>
<evidence type="ECO:0000259" key="3">
    <source>
        <dbReference type="PROSITE" id="PS51272"/>
    </source>
</evidence>
<dbReference type="Gene3D" id="2.60.120.970">
    <property type="match status" value="1"/>
</dbReference>
<keyword evidence="2" id="KW-0732">Signal</keyword>
<feature type="chain" id="PRO_5045972255" description="SLH domain-containing protein" evidence="2">
    <location>
        <begin position="38"/>
        <end position="737"/>
    </location>
</feature>
<feature type="signal peptide" evidence="2">
    <location>
        <begin position="1"/>
        <end position="37"/>
    </location>
</feature>
<gene>
    <name evidence="4" type="ORF">BBD40_25125</name>
</gene>
<dbReference type="EMBL" id="MRVI01000002">
    <property type="protein sequence ID" value="OOC58945.1"/>
    <property type="molecule type" value="Genomic_DNA"/>
</dbReference>
<name>A0ABX3JQ30_9BACL</name>
<dbReference type="InterPro" id="IPR008964">
    <property type="entry name" value="Invasin/intimin_cell_adhesion"/>
</dbReference>
<dbReference type="Pfam" id="PF02368">
    <property type="entry name" value="Big_2"/>
    <property type="match status" value="1"/>
</dbReference>
<proteinExistence type="predicted"/>
<dbReference type="Pfam" id="PF00395">
    <property type="entry name" value="SLH"/>
    <property type="match status" value="3"/>
</dbReference>
<dbReference type="NCBIfam" id="NF033679">
    <property type="entry name" value="DNRLRE_dom"/>
    <property type="match status" value="1"/>
</dbReference>
<feature type="domain" description="SLH" evidence="3">
    <location>
        <begin position="619"/>
        <end position="679"/>
    </location>
</feature>
<dbReference type="Gene3D" id="2.60.40.1080">
    <property type="match status" value="1"/>
</dbReference>
<dbReference type="SMART" id="SM00635">
    <property type="entry name" value="BID_2"/>
    <property type="match status" value="1"/>
</dbReference>
<feature type="domain" description="SLH" evidence="3">
    <location>
        <begin position="680"/>
        <end position="737"/>
    </location>
</feature>
<dbReference type="PROSITE" id="PS51272">
    <property type="entry name" value="SLH"/>
    <property type="match status" value="3"/>
</dbReference>
<sequence length="737" mass="78418">MQTSPRRPFQQSVSFILCVTLLLSSWVVVSFPTTASAAPATVTKVLQEGVDGYTGMKSVFVDNSPRTAPNDLRIRKYNSLEYRPFLQIDLSSIPQHAKITNAELELTTLPFSNIGEANVSVSVYSVIQDWNEVDITWDNSVANPIYYPTPVSTEPIGCTGNNAKCYFDLTALVQQWVDEPGRNYGLTMQFVDVPTGVQQWRSFHSDTSATIASRPKLTITYTVAATGVDVTPSTLSLIRGGSTEQLIATVLPDTAMNKNVTWSSSDPAIATVDASGVVTPVGRGTATITVTTEDGSFTDTSTVTVSEPTDLSQLTLSKGTLSPAFEAGTTHYTAAVTNDVYSLTVTPITVDAHATVTVNGHLVKSGTPSEAIQLNVGDNEITVTVTAQDGTTNTYMVKVTRAASNSADLTNVELSKGTLTPAFASGTTAYAAAVTNDVYNLTITPTTLDANSTVTVNGQPVKSGTPSEAIELNVGDNKIVVTVTAQDGITTKTYTIVVTRLNTSSPAPDNGGDSGSYNGGSSSGPPVSPANPSEDKPDEPKDTAPPSEGSNGAACPQLTWTDTQSHWARPYIDTASQLCITKGVSSDKLLPDEEVTRLQFALMVARAMKLQPVDHTGVLEAYQDREDIPAWATEELSAAIQAGIIKGYNDNMLRPNKKISRAELITMLIRGQGLSAANAATSFADDAEIPAWAKGYVRYAEQLGVIEGRSNNRFEPSSTATRAEAVVILVRLLQDKQ</sequence>
<keyword evidence="5" id="KW-1185">Reference proteome</keyword>
<dbReference type="SUPFAM" id="SSF49373">
    <property type="entry name" value="Invasin/intimin cell-adhesion fragments"/>
    <property type="match status" value="1"/>
</dbReference>
<evidence type="ECO:0000256" key="1">
    <source>
        <dbReference type="SAM" id="MobiDB-lite"/>
    </source>
</evidence>
<comment type="caution">
    <text evidence="4">The sequence shown here is derived from an EMBL/GenBank/DDBJ whole genome shotgun (WGS) entry which is preliminary data.</text>
</comment>
<feature type="domain" description="SLH" evidence="3">
    <location>
        <begin position="555"/>
        <end position="618"/>
    </location>
</feature>